<dbReference type="Gene3D" id="3.40.50.720">
    <property type="entry name" value="NAD(P)-binding Rossmann-like Domain"/>
    <property type="match status" value="1"/>
</dbReference>
<evidence type="ECO:0000313" key="4">
    <source>
        <dbReference type="Proteomes" id="UP001141629"/>
    </source>
</evidence>
<dbReference type="PANTHER" id="PTHR43639:SF1">
    <property type="entry name" value="SHORT-CHAIN DEHYDROGENASE_REDUCTASE FAMILY PROTEIN"/>
    <property type="match status" value="1"/>
</dbReference>
<dbReference type="Proteomes" id="UP001141629">
    <property type="component" value="Unassembled WGS sequence"/>
</dbReference>
<dbReference type="NCBIfam" id="NF005559">
    <property type="entry name" value="PRK07231.1"/>
    <property type="match status" value="1"/>
</dbReference>
<dbReference type="Pfam" id="PF13561">
    <property type="entry name" value="adh_short_C2"/>
    <property type="match status" value="1"/>
</dbReference>
<comment type="caution">
    <text evidence="3">The sequence shown here is derived from an EMBL/GenBank/DDBJ whole genome shotgun (WGS) entry which is preliminary data.</text>
</comment>
<name>A0A9X2Z4N1_9MYCO</name>
<comment type="similarity">
    <text evidence="1">Belongs to the short-chain dehydrogenases/reductases (SDR) family.</text>
</comment>
<dbReference type="EMBL" id="JACKVK010000009">
    <property type="protein sequence ID" value="MCV7422469.1"/>
    <property type="molecule type" value="Genomic_DNA"/>
</dbReference>
<dbReference type="PRINTS" id="PR00081">
    <property type="entry name" value="GDHRDH"/>
</dbReference>
<dbReference type="PRINTS" id="PR00080">
    <property type="entry name" value="SDRFAMILY"/>
</dbReference>
<gene>
    <name evidence="3" type="ORF">H7K45_18135</name>
</gene>
<sequence>MGYPTTHRLDERVALVTGAARGMGAAHARTLAALGARLVLTDLDQDELDAVANELRDDRHAEVVAIAADITDADAPERLVGAAMSTWDRLDILVHNAGIMHDFKTLADTTSAALQPYLAVNVLAPFDITRAAVPHLRRSDSPRVIFISSQWGQVPDGHSYGYMVSKAAQLGMMKALAQELVADQILVNAIAPGAVHTRMVPDHFLETEVAAVPLGRLAEPPEIASAVAFLASDGASFITGQTIPVNGGALLVGI</sequence>
<reference evidence="3" key="1">
    <citation type="submission" date="2020-07" db="EMBL/GenBank/DDBJ databases">
        <authorList>
            <person name="Pettersson B.M.F."/>
            <person name="Behra P.R.K."/>
            <person name="Ramesh M."/>
            <person name="Das S."/>
            <person name="Dasgupta S."/>
            <person name="Kirsebom L.A."/>
        </authorList>
    </citation>
    <scope>NUCLEOTIDE SEQUENCE</scope>
    <source>
        <strain evidence="3">DSM 44838</strain>
    </source>
</reference>
<protein>
    <submittedName>
        <fullName evidence="3">SDR family oxidoreductase</fullName>
    </submittedName>
</protein>
<evidence type="ECO:0000313" key="3">
    <source>
        <dbReference type="EMBL" id="MCV7422469.1"/>
    </source>
</evidence>
<dbReference type="AlphaFoldDB" id="A0A9X2Z4N1"/>
<dbReference type="InterPro" id="IPR002347">
    <property type="entry name" value="SDR_fam"/>
</dbReference>
<dbReference type="PANTHER" id="PTHR43639">
    <property type="entry name" value="OXIDOREDUCTASE, SHORT-CHAIN DEHYDROGENASE/REDUCTASE FAMILY (AFU_ORTHOLOGUE AFUA_5G02870)"/>
    <property type="match status" value="1"/>
</dbReference>
<dbReference type="RefSeq" id="WP_263997302.1">
    <property type="nucleotide sequence ID" value="NZ_JACKVK010000009.1"/>
</dbReference>
<reference evidence="3" key="2">
    <citation type="journal article" date="2022" name="BMC Genomics">
        <title>Comparative genome analysis of mycobacteria focusing on tRNA and non-coding RNA.</title>
        <authorList>
            <person name="Behra P.R.K."/>
            <person name="Pettersson B.M.F."/>
            <person name="Ramesh M."/>
            <person name="Das S."/>
            <person name="Dasgupta S."/>
            <person name="Kirsebom L.A."/>
        </authorList>
    </citation>
    <scope>NUCLEOTIDE SEQUENCE</scope>
    <source>
        <strain evidence="3">DSM 44838</strain>
    </source>
</reference>
<dbReference type="InterPro" id="IPR036291">
    <property type="entry name" value="NAD(P)-bd_dom_sf"/>
</dbReference>
<dbReference type="SUPFAM" id="SSF51735">
    <property type="entry name" value="NAD(P)-binding Rossmann-fold domains"/>
    <property type="match status" value="1"/>
</dbReference>
<evidence type="ECO:0000256" key="1">
    <source>
        <dbReference type="ARBA" id="ARBA00006484"/>
    </source>
</evidence>
<organism evidence="3 4">
    <name type="scientific">Mycobacterium yunnanensis</name>
    <dbReference type="NCBI Taxonomy" id="368477"/>
    <lineage>
        <taxon>Bacteria</taxon>
        <taxon>Bacillati</taxon>
        <taxon>Actinomycetota</taxon>
        <taxon>Actinomycetes</taxon>
        <taxon>Mycobacteriales</taxon>
        <taxon>Mycobacteriaceae</taxon>
        <taxon>Mycobacterium</taxon>
    </lineage>
</organism>
<dbReference type="FunFam" id="3.40.50.720:FF:000084">
    <property type="entry name" value="Short-chain dehydrogenase reductase"/>
    <property type="match status" value="1"/>
</dbReference>
<evidence type="ECO:0000256" key="2">
    <source>
        <dbReference type="ARBA" id="ARBA00023002"/>
    </source>
</evidence>
<accession>A0A9X2Z4N1</accession>
<dbReference type="GO" id="GO:0016491">
    <property type="term" value="F:oxidoreductase activity"/>
    <property type="evidence" value="ECO:0007669"/>
    <property type="project" value="UniProtKB-KW"/>
</dbReference>
<keyword evidence="4" id="KW-1185">Reference proteome</keyword>
<dbReference type="CDD" id="cd05233">
    <property type="entry name" value="SDR_c"/>
    <property type="match status" value="1"/>
</dbReference>
<keyword evidence="2" id="KW-0560">Oxidoreductase</keyword>
<proteinExistence type="inferred from homology"/>